<dbReference type="EMBL" id="VSSQ01031244">
    <property type="protein sequence ID" value="MPM82058.1"/>
    <property type="molecule type" value="Genomic_DNA"/>
</dbReference>
<dbReference type="AlphaFoldDB" id="A0A645CYX7"/>
<protein>
    <submittedName>
        <fullName evidence="1">Uncharacterized protein</fullName>
    </submittedName>
</protein>
<evidence type="ECO:0000313" key="1">
    <source>
        <dbReference type="EMBL" id="MPM82058.1"/>
    </source>
</evidence>
<reference evidence="1" key="1">
    <citation type="submission" date="2019-08" db="EMBL/GenBank/DDBJ databases">
        <authorList>
            <person name="Kucharzyk K."/>
            <person name="Murdoch R.W."/>
            <person name="Higgins S."/>
            <person name="Loffler F."/>
        </authorList>
    </citation>
    <scope>NUCLEOTIDE SEQUENCE</scope>
</reference>
<comment type="caution">
    <text evidence="1">The sequence shown here is derived from an EMBL/GenBank/DDBJ whole genome shotgun (WGS) entry which is preliminary data.</text>
</comment>
<accession>A0A645CYX7</accession>
<sequence>MYIQKHGRRIFELRVEQGNFFFIAARFPDCGSADDGFRKSRCRFGDVHGVARIQIWQVAHHVGMEGMAQLMG</sequence>
<name>A0A645CYX7_9ZZZZ</name>
<organism evidence="1">
    <name type="scientific">bioreactor metagenome</name>
    <dbReference type="NCBI Taxonomy" id="1076179"/>
    <lineage>
        <taxon>unclassified sequences</taxon>
        <taxon>metagenomes</taxon>
        <taxon>ecological metagenomes</taxon>
    </lineage>
</organism>
<proteinExistence type="predicted"/>
<gene>
    <name evidence="1" type="ORF">SDC9_129116</name>
</gene>